<keyword evidence="1" id="KW-0732">Signal</keyword>
<dbReference type="Gene3D" id="3.30.40.10">
    <property type="entry name" value="Zinc/RING finger domain, C3HC4 (zinc finger)"/>
    <property type="match status" value="1"/>
</dbReference>
<sequence length="226" mass="24832">MAFSGHLGLGRVSMATSLLLASLALLMMGRAATAVPDDSVDDLLEQYGLTCPILQEPLTSPIVAIDGHSYSLKGLALWCRNFEWGACRSPISRTKLTTRYVHRNEALACLVRNFQDELNLYRSGDSKSSLSAWLAASQGGKQKLFVCSDGVTYFEERSDCYENITLRSLLLHVQSVAGAAPYPATNAKFYWNCRCAPPETWSARLFAVVLHSLCSVQFSSSNSSKY</sequence>
<name>A0A3P3YL76_PLABS</name>
<organism evidence="2 3">
    <name type="scientific">Plasmodiophora brassicae</name>
    <name type="common">Clubroot disease agent</name>
    <dbReference type="NCBI Taxonomy" id="37360"/>
    <lineage>
        <taxon>Eukaryota</taxon>
        <taxon>Sar</taxon>
        <taxon>Rhizaria</taxon>
        <taxon>Endomyxa</taxon>
        <taxon>Phytomyxea</taxon>
        <taxon>Plasmodiophorida</taxon>
        <taxon>Plasmodiophoridae</taxon>
        <taxon>Plasmodiophora</taxon>
    </lineage>
</organism>
<dbReference type="AlphaFoldDB" id="A0A3P3YL76"/>
<dbReference type="SUPFAM" id="SSF57850">
    <property type="entry name" value="RING/U-box"/>
    <property type="match status" value="1"/>
</dbReference>
<protein>
    <recommendedName>
        <fullName evidence="4">U-box domain-containing protein</fullName>
    </recommendedName>
</protein>
<evidence type="ECO:0000256" key="1">
    <source>
        <dbReference type="SAM" id="SignalP"/>
    </source>
</evidence>
<accession>A0A3P3YL76</accession>
<keyword evidence="2" id="KW-0496">Mitochondrion</keyword>
<dbReference type="InterPro" id="IPR013083">
    <property type="entry name" value="Znf_RING/FYVE/PHD"/>
</dbReference>
<reference evidence="2 3" key="1">
    <citation type="submission" date="2018-03" db="EMBL/GenBank/DDBJ databases">
        <authorList>
            <person name="Fogelqvist J."/>
        </authorList>
    </citation>
    <scope>NUCLEOTIDE SEQUENCE [LARGE SCALE GENOMIC DNA]</scope>
</reference>
<feature type="chain" id="PRO_5018029247" description="U-box domain-containing protein" evidence="1">
    <location>
        <begin position="35"/>
        <end position="226"/>
    </location>
</feature>
<evidence type="ECO:0008006" key="4">
    <source>
        <dbReference type="Google" id="ProtNLM"/>
    </source>
</evidence>
<dbReference type="Proteomes" id="UP000290189">
    <property type="component" value="Unassembled WGS sequence"/>
</dbReference>
<proteinExistence type="predicted"/>
<evidence type="ECO:0000313" key="3">
    <source>
        <dbReference type="Proteomes" id="UP000290189"/>
    </source>
</evidence>
<evidence type="ECO:0000313" key="2">
    <source>
        <dbReference type="EMBL" id="SPR00520.1"/>
    </source>
</evidence>
<feature type="signal peptide" evidence="1">
    <location>
        <begin position="1"/>
        <end position="34"/>
    </location>
</feature>
<geneLocation type="mitochondrion" evidence="2"/>
<gene>
    <name evidence="2" type="ORF">PLBR_LOCUS7735</name>
</gene>
<dbReference type="EMBL" id="OVEO01000014">
    <property type="protein sequence ID" value="SPR00520.1"/>
    <property type="molecule type" value="Genomic_DNA"/>
</dbReference>